<dbReference type="PANTHER" id="PTHR48085">
    <property type="entry name" value="CADMIUM/ZINC-TRANSPORTING ATPASE HMA2-RELATED"/>
    <property type="match status" value="1"/>
</dbReference>
<dbReference type="Pfam" id="PF00122">
    <property type="entry name" value="E1-E2_ATPase"/>
    <property type="match status" value="1"/>
</dbReference>
<feature type="transmembrane region" description="Helical" evidence="16">
    <location>
        <begin position="147"/>
        <end position="170"/>
    </location>
</feature>
<keyword evidence="12" id="KW-0406">Ion transport</keyword>
<feature type="transmembrane region" description="Helical" evidence="16">
    <location>
        <begin position="85"/>
        <end position="103"/>
    </location>
</feature>
<dbReference type="InterPro" id="IPR059000">
    <property type="entry name" value="ATPase_P-type_domA"/>
</dbReference>
<evidence type="ECO:0000256" key="9">
    <source>
        <dbReference type="ARBA" id="ARBA00022840"/>
    </source>
</evidence>
<dbReference type="InterPro" id="IPR006121">
    <property type="entry name" value="HMA_dom"/>
</dbReference>
<dbReference type="CDD" id="cd00371">
    <property type="entry name" value="HMA"/>
    <property type="match status" value="1"/>
</dbReference>
<dbReference type="InterPro" id="IPR051014">
    <property type="entry name" value="Cation_Transport_ATPase_IB"/>
</dbReference>
<dbReference type="GO" id="GO:0005524">
    <property type="term" value="F:ATP binding"/>
    <property type="evidence" value="ECO:0007669"/>
    <property type="project" value="UniProtKB-UniRule"/>
</dbReference>
<dbReference type="Gene3D" id="3.40.50.1000">
    <property type="entry name" value="HAD superfamily/HAD-like"/>
    <property type="match status" value="1"/>
</dbReference>
<dbReference type="InterPro" id="IPR023299">
    <property type="entry name" value="ATPase_P-typ_cyto_dom_N"/>
</dbReference>
<evidence type="ECO:0000256" key="1">
    <source>
        <dbReference type="ARBA" id="ARBA00004651"/>
    </source>
</evidence>
<accession>A0A1H9CMK6</accession>
<dbReference type="STRING" id="89093.SAMN04488558_10467"/>
<dbReference type="InterPro" id="IPR017969">
    <property type="entry name" value="Heavy-metal-associated_CS"/>
</dbReference>
<evidence type="ECO:0000256" key="11">
    <source>
        <dbReference type="ARBA" id="ARBA00022989"/>
    </source>
</evidence>
<feature type="domain" description="HMA" evidence="17">
    <location>
        <begin position="4"/>
        <end position="67"/>
    </location>
</feature>
<evidence type="ECO:0000256" key="15">
    <source>
        <dbReference type="ARBA" id="ARBA00049338"/>
    </source>
</evidence>
<dbReference type="EMBL" id="FOEN01000004">
    <property type="protein sequence ID" value="SEQ01903.1"/>
    <property type="molecule type" value="Genomic_DNA"/>
</dbReference>
<evidence type="ECO:0000256" key="3">
    <source>
        <dbReference type="ARBA" id="ARBA00022475"/>
    </source>
</evidence>
<dbReference type="Gene3D" id="3.30.70.100">
    <property type="match status" value="1"/>
</dbReference>
<name>A0A1H9CMK6_9LACT</name>
<dbReference type="InterPro" id="IPR044492">
    <property type="entry name" value="P_typ_ATPase_HD_dom"/>
</dbReference>
<dbReference type="OrthoDB" id="9813266at2"/>
<keyword evidence="7 16" id="KW-0479">Metal-binding</keyword>
<dbReference type="PANTHER" id="PTHR48085:SF5">
    <property type="entry name" value="CADMIUM_ZINC-TRANSPORTING ATPASE HMA4-RELATED"/>
    <property type="match status" value="1"/>
</dbReference>
<dbReference type="PROSITE" id="PS01047">
    <property type="entry name" value="HMA_1"/>
    <property type="match status" value="1"/>
</dbReference>
<dbReference type="Proteomes" id="UP000198833">
    <property type="component" value="Unassembled WGS sequence"/>
</dbReference>
<dbReference type="AlphaFoldDB" id="A0A1H9CMK6"/>
<evidence type="ECO:0000256" key="2">
    <source>
        <dbReference type="ARBA" id="ARBA00006024"/>
    </source>
</evidence>
<comment type="catalytic activity">
    <reaction evidence="15">
        <text>Cd(2+)(in) + ATP + H2O = Cd(2+)(out) + ADP + phosphate + H(+)</text>
        <dbReference type="Rhea" id="RHEA:12132"/>
        <dbReference type="ChEBI" id="CHEBI:15377"/>
        <dbReference type="ChEBI" id="CHEBI:15378"/>
        <dbReference type="ChEBI" id="CHEBI:30616"/>
        <dbReference type="ChEBI" id="CHEBI:43474"/>
        <dbReference type="ChEBI" id="CHEBI:48775"/>
        <dbReference type="ChEBI" id="CHEBI:456216"/>
        <dbReference type="EC" id="7.2.2.21"/>
    </reaction>
</comment>
<dbReference type="GO" id="GO:0046872">
    <property type="term" value="F:metal ion binding"/>
    <property type="evidence" value="ECO:0007669"/>
    <property type="project" value="UniProtKB-KW"/>
</dbReference>
<gene>
    <name evidence="18" type="ORF">SAMN04488558_10467</name>
</gene>
<dbReference type="SUPFAM" id="SSF81653">
    <property type="entry name" value="Calcium ATPase, transduction domain A"/>
    <property type="match status" value="1"/>
</dbReference>
<organism evidence="18 19">
    <name type="scientific">Ignavigranum ruoffiae</name>
    <dbReference type="NCBI Taxonomy" id="89093"/>
    <lineage>
        <taxon>Bacteria</taxon>
        <taxon>Bacillati</taxon>
        <taxon>Bacillota</taxon>
        <taxon>Bacilli</taxon>
        <taxon>Lactobacillales</taxon>
        <taxon>Aerococcaceae</taxon>
        <taxon>Ignavigranum</taxon>
    </lineage>
</organism>
<dbReference type="PROSITE" id="PS50846">
    <property type="entry name" value="HMA_2"/>
    <property type="match status" value="1"/>
</dbReference>
<dbReference type="PRINTS" id="PR00119">
    <property type="entry name" value="CATATPASE"/>
</dbReference>
<reference evidence="18 19" key="1">
    <citation type="submission" date="2016-10" db="EMBL/GenBank/DDBJ databases">
        <authorList>
            <person name="de Groot N.N."/>
        </authorList>
    </citation>
    <scope>NUCLEOTIDE SEQUENCE [LARGE SCALE GENOMIC DNA]</scope>
    <source>
        <strain evidence="18 19">DSM 15695</strain>
    </source>
</reference>
<dbReference type="SFLD" id="SFLDG00002">
    <property type="entry name" value="C1.7:_P-type_atpase_like"/>
    <property type="match status" value="1"/>
</dbReference>
<dbReference type="SUPFAM" id="SSF55008">
    <property type="entry name" value="HMA, heavy metal-associated domain"/>
    <property type="match status" value="1"/>
</dbReference>
<dbReference type="InterPro" id="IPR036163">
    <property type="entry name" value="HMA_dom_sf"/>
</dbReference>
<dbReference type="InterPro" id="IPR001757">
    <property type="entry name" value="P_typ_ATPase"/>
</dbReference>
<feature type="transmembrane region" description="Helical" evidence="16">
    <location>
        <begin position="651"/>
        <end position="670"/>
    </location>
</feature>
<dbReference type="SFLD" id="SFLDF00027">
    <property type="entry name" value="p-type_atpase"/>
    <property type="match status" value="1"/>
</dbReference>
<keyword evidence="19" id="KW-1185">Reference proteome</keyword>
<comment type="similarity">
    <text evidence="2 16">Belongs to the cation transport ATPase (P-type) (TC 3.A.3) family. Type IB subfamily.</text>
</comment>
<dbReference type="Gene3D" id="3.40.1110.10">
    <property type="entry name" value="Calcium-transporting ATPase, cytoplasmic domain N"/>
    <property type="match status" value="1"/>
</dbReference>
<dbReference type="InterPro" id="IPR008250">
    <property type="entry name" value="ATPase_P-typ_transduc_dom_A_sf"/>
</dbReference>
<evidence type="ECO:0000256" key="10">
    <source>
        <dbReference type="ARBA" id="ARBA00022967"/>
    </source>
</evidence>
<keyword evidence="10" id="KW-1278">Translocase</keyword>
<dbReference type="SFLD" id="SFLDS00003">
    <property type="entry name" value="Haloacid_Dehalogenase"/>
    <property type="match status" value="1"/>
</dbReference>
<dbReference type="PROSITE" id="PS00154">
    <property type="entry name" value="ATPASE_E1_E2"/>
    <property type="match status" value="1"/>
</dbReference>
<dbReference type="GO" id="GO:0016887">
    <property type="term" value="F:ATP hydrolysis activity"/>
    <property type="evidence" value="ECO:0007669"/>
    <property type="project" value="InterPro"/>
</dbReference>
<evidence type="ECO:0000256" key="12">
    <source>
        <dbReference type="ARBA" id="ARBA00023065"/>
    </source>
</evidence>
<keyword evidence="11 16" id="KW-1133">Transmembrane helix</keyword>
<dbReference type="NCBIfam" id="TIGR01494">
    <property type="entry name" value="ATPase_P-type"/>
    <property type="match status" value="1"/>
</dbReference>
<dbReference type="SUPFAM" id="SSF81665">
    <property type="entry name" value="Calcium ATPase, transmembrane domain M"/>
    <property type="match status" value="1"/>
</dbReference>
<dbReference type="NCBIfam" id="TIGR01512">
    <property type="entry name" value="ATPase-IB2_Cd"/>
    <property type="match status" value="1"/>
</dbReference>
<evidence type="ECO:0000256" key="8">
    <source>
        <dbReference type="ARBA" id="ARBA00022741"/>
    </source>
</evidence>
<protein>
    <recommendedName>
        <fullName evidence="14">Cd(2+)-exporting ATPase</fullName>
        <ecNumber evidence="14">7.2.2.21</ecNumber>
    </recommendedName>
</protein>
<evidence type="ECO:0000256" key="4">
    <source>
        <dbReference type="ARBA" id="ARBA00022539"/>
    </source>
</evidence>
<feature type="transmembrane region" description="Helical" evidence="16">
    <location>
        <begin position="110"/>
        <end position="127"/>
    </location>
</feature>
<evidence type="ECO:0000256" key="5">
    <source>
        <dbReference type="ARBA" id="ARBA00022553"/>
    </source>
</evidence>
<dbReference type="SUPFAM" id="SSF56784">
    <property type="entry name" value="HAD-like"/>
    <property type="match status" value="1"/>
</dbReference>
<dbReference type="NCBIfam" id="TIGR01525">
    <property type="entry name" value="ATPase-IB_hvy"/>
    <property type="match status" value="1"/>
</dbReference>
<keyword evidence="8 16" id="KW-0547">Nucleotide-binding</keyword>
<dbReference type="Pfam" id="PF00702">
    <property type="entry name" value="Hydrolase"/>
    <property type="match status" value="1"/>
</dbReference>
<evidence type="ECO:0000256" key="13">
    <source>
        <dbReference type="ARBA" id="ARBA00023136"/>
    </source>
</evidence>
<dbReference type="GO" id="GO:0008551">
    <property type="term" value="F:P-type cadmium transporter activity"/>
    <property type="evidence" value="ECO:0007669"/>
    <property type="project" value="UniProtKB-EC"/>
</dbReference>
<keyword evidence="13 16" id="KW-0472">Membrane</keyword>
<evidence type="ECO:0000259" key="17">
    <source>
        <dbReference type="PROSITE" id="PS50846"/>
    </source>
</evidence>
<dbReference type="InterPro" id="IPR023214">
    <property type="entry name" value="HAD_sf"/>
</dbReference>
<dbReference type="InterPro" id="IPR018303">
    <property type="entry name" value="ATPase_P-typ_P_site"/>
</dbReference>
<evidence type="ECO:0000256" key="16">
    <source>
        <dbReference type="RuleBase" id="RU362081"/>
    </source>
</evidence>
<dbReference type="Gene3D" id="2.70.150.10">
    <property type="entry name" value="Calcium-transporting ATPase, cytoplasmic transduction domain A"/>
    <property type="match status" value="1"/>
</dbReference>
<dbReference type="Pfam" id="PF00403">
    <property type="entry name" value="HMA"/>
    <property type="match status" value="1"/>
</dbReference>
<keyword evidence="12" id="KW-0813">Transport</keyword>
<dbReference type="PRINTS" id="PR00941">
    <property type="entry name" value="CDATPASE"/>
</dbReference>
<keyword evidence="5" id="KW-0597">Phosphoprotein</keyword>
<dbReference type="InterPro" id="IPR027256">
    <property type="entry name" value="P-typ_ATPase_IB"/>
</dbReference>
<dbReference type="InterPro" id="IPR036412">
    <property type="entry name" value="HAD-like_sf"/>
</dbReference>
<dbReference type="RefSeq" id="WP_092571218.1">
    <property type="nucleotide sequence ID" value="NZ_CALUDV010000026.1"/>
</dbReference>
<dbReference type="GO" id="GO:0005886">
    <property type="term" value="C:plasma membrane"/>
    <property type="evidence" value="ECO:0007669"/>
    <property type="project" value="UniProtKB-SubCell"/>
</dbReference>
<evidence type="ECO:0000313" key="19">
    <source>
        <dbReference type="Proteomes" id="UP000198833"/>
    </source>
</evidence>
<evidence type="ECO:0000256" key="6">
    <source>
        <dbReference type="ARBA" id="ARBA00022692"/>
    </source>
</evidence>
<evidence type="ECO:0000256" key="14">
    <source>
        <dbReference type="ARBA" id="ARBA00039103"/>
    </source>
</evidence>
<dbReference type="EC" id="7.2.2.21" evidence="14"/>
<feature type="transmembrane region" description="Helical" evidence="16">
    <location>
        <begin position="343"/>
        <end position="370"/>
    </location>
</feature>
<dbReference type="FunFam" id="2.70.150.10:FF:000002">
    <property type="entry name" value="Copper-transporting ATPase 1, putative"/>
    <property type="match status" value="1"/>
</dbReference>
<comment type="subcellular location">
    <subcellularLocation>
        <location evidence="1">Cell membrane</location>
        <topology evidence="1">Multi-pass membrane protein</topology>
    </subcellularLocation>
</comment>
<dbReference type="NCBIfam" id="TIGR01511">
    <property type="entry name" value="ATPase-IB1_Cu"/>
    <property type="match status" value="1"/>
</dbReference>
<keyword evidence="9 16" id="KW-0067">ATP-binding</keyword>
<sequence>MNASERTYQLMNLDCANCARKFEENLLKLDSVSQASVNFAATKVRISGTASIEEIEQAGAFDNIKVARPDQTTSSQPIIFKKENLPAFLAALIMVLTFVLGYFNPGQKDLIEYGYILAIVVGGWDLFRTGLRNLFQLEFDMNTLMTVAIIGAVSIHQWAEGAMVVVLFAISEALESYSTDKARHSLASLISLAPNQAWVIEDNQEIVKDVSQIQLNQIIRIKPGDRVALDGEVIKGSTSINQATITGESMPVVKELGDTVYAGTFNEEGVIDVCVTKLAEDTTLAHIINLVEEAQEEKAGVQSVIDRFAKYYTPAIMVIAALVMLIPPLFFNLSWSHWFYQGLAVLIIGCPCALVISTPVAILTAIGTAAKEGILIKGGRHLENLAKIRTIAFDKTGTLTQGQTQLNQTIALVDQPRYEILIALESRANHPLAKAIVEGLSNKLDNKKMVDLEAFQSITGKGLKGIYQGKTYYVGQPILWQNHLDSIDKRISEQLTELQEEGQTVVLFGNLQEIQLILAVADQVRDQAAESIGYLNDLGLTSWMLTGDNLATAQAMGQLVGIEEIKASLLPEDKLAVIRQLGSQAPIAMVGDGVNDAPALAAANIGIAMGGTGTDTALETADIVLMSDNLLQVPATVKLSQRTLRIIKENIIFSLGLKLIALLLVIPGWLTLWLAVFADIGATLLVTLNSMRLLKSSVYHSSTKNAKMNKI</sequence>
<evidence type="ECO:0000313" key="18">
    <source>
        <dbReference type="EMBL" id="SEQ01903.1"/>
    </source>
</evidence>
<proteinExistence type="inferred from homology"/>
<dbReference type="InterPro" id="IPR023298">
    <property type="entry name" value="ATPase_P-typ_TM_dom_sf"/>
</dbReference>
<feature type="transmembrane region" description="Helical" evidence="16">
    <location>
        <begin position="311"/>
        <end position="331"/>
    </location>
</feature>
<evidence type="ECO:0000256" key="7">
    <source>
        <dbReference type="ARBA" id="ARBA00022723"/>
    </source>
</evidence>
<keyword evidence="3 16" id="KW-1003">Cell membrane</keyword>
<keyword evidence="6 16" id="KW-0812">Transmembrane</keyword>
<keyword evidence="4" id="KW-0104">Cadmium</keyword>